<dbReference type="Proteomes" id="UP001159405">
    <property type="component" value="Unassembled WGS sequence"/>
</dbReference>
<dbReference type="EMBL" id="CALNXK010000036">
    <property type="protein sequence ID" value="CAH3121762.1"/>
    <property type="molecule type" value="Genomic_DNA"/>
</dbReference>
<feature type="non-terminal residue" evidence="1">
    <location>
        <position position="1"/>
    </location>
</feature>
<proteinExistence type="predicted"/>
<evidence type="ECO:0000313" key="2">
    <source>
        <dbReference type="Proteomes" id="UP001159405"/>
    </source>
</evidence>
<keyword evidence="2" id="KW-1185">Reference proteome</keyword>
<organism evidence="1 2">
    <name type="scientific">Porites lobata</name>
    <dbReference type="NCBI Taxonomy" id="104759"/>
    <lineage>
        <taxon>Eukaryota</taxon>
        <taxon>Metazoa</taxon>
        <taxon>Cnidaria</taxon>
        <taxon>Anthozoa</taxon>
        <taxon>Hexacorallia</taxon>
        <taxon>Scleractinia</taxon>
        <taxon>Fungiina</taxon>
        <taxon>Poritidae</taxon>
        <taxon>Porites</taxon>
    </lineage>
</organism>
<gene>
    <name evidence="1" type="ORF">PLOB_00028919</name>
</gene>
<comment type="caution">
    <text evidence="1">The sequence shown here is derived from an EMBL/GenBank/DDBJ whole genome shotgun (WGS) entry which is preliminary data.</text>
</comment>
<accession>A0ABN8NTI6</accession>
<evidence type="ECO:0000313" key="1">
    <source>
        <dbReference type="EMBL" id="CAH3121762.1"/>
    </source>
</evidence>
<protein>
    <submittedName>
        <fullName evidence="1">Uncharacterized protein</fullName>
    </submittedName>
</protein>
<sequence length="126" mass="14184">LHFLLPIPEATHVAKCLKGSFSNWFLNKGGERFNLSNLRTLYNDPNPAMREKMRSVVTLSAVRNRDRMSVPDPLTINKESVRVLLASVPRITQTLIPEPYRLYKGNARGVVDHPTGLCIAPEGKLF</sequence>
<name>A0ABN8NTI6_9CNID</name>
<reference evidence="1 2" key="1">
    <citation type="submission" date="2022-05" db="EMBL/GenBank/DDBJ databases">
        <authorList>
            <consortium name="Genoscope - CEA"/>
            <person name="William W."/>
        </authorList>
    </citation>
    <scope>NUCLEOTIDE SEQUENCE [LARGE SCALE GENOMIC DNA]</scope>
</reference>
<feature type="non-terminal residue" evidence="1">
    <location>
        <position position="126"/>
    </location>
</feature>